<dbReference type="Gene3D" id="2.60.120.10">
    <property type="entry name" value="Jelly Rolls"/>
    <property type="match status" value="2"/>
</dbReference>
<feature type="domain" description="Phosphomannose isomerase type I catalytic" evidence="8">
    <location>
        <begin position="6"/>
        <end position="152"/>
    </location>
</feature>
<dbReference type="InterPro" id="IPR001250">
    <property type="entry name" value="Man6P_Isoase-1"/>
</dbReference>
<evidence type="ECO:0000256" key="6">
    <source>
        <dbReference type="ARBA" id="ARBA00022833"/>
    </source>
</evidence>
<dbReference type="EMBL" id="JAACJS010000012">
    <property type="protein sequence ID" value="NCI49916.1"/>
    <property type="molecule type" value="Genomic_DNA"/>
</dbReference>
<evidence type="ECO:0000313" key="10">
    <source>
        <dbReference type="Proteomes" id="UP000753802"/>
    </source>
</evidence>
<reference evidence="9 10" key="1">
    <citation type="submission" date="2020-01" db="EMBL/GenBank/DDBJ databases">
        <title>Genome analysis.</title>
        <authorList>
            <person name="Wu S."/>
            <person name="Wang G."/>
        </authorList>
    </citation>
    <scope>NUCLEOTIDE SEQUENCE [LARGE SCALE GENOMIC DNA]</scope>
    <source>
        <strain evidence="9 10">SYL130</strain>
    </source>
</reference>
<dbReference type="NCBIfam" id="TIGR00218">
    <property type="entry name" value="manA"/>
    <property type="match status" value="1"/>
</dbReference>
<organism evidence="9 10">
    <name type="scientific">Sediminibacterium roseum</name>
    <dbReference type="NCBI Taxonomy" id="1978412"/>
    <lineage>
        <taxon>Bacteria</taxon>
        <taxon>Pseudomonadati</taxon>
        <taxon>Bacteroidota</taxon>
        <taxon>Chitinophagia</taxon>
        <taxon>Chitinophagales</taxon>
        <taxon>Chitinophagaceae</taxon>
        <taxon>Sediminibacterium</taxon>
    </lineage>
</organism>
<dbReference type="PRINTS" id="PR00714">
    <property type="entry name" value="MAN6PISMRASE"/>
</dbReference>
<dbReference type="InterPro" id="IPR046457">
    <property type="entry name" value="PMI_typeI_cat"/>
</dbReference>
<comment type="catalytic activity">
    <reaction evidence="1">
        <text>D-mannose 6-phosphate = D-fructose 6-phosphate</text>
        <dbReference type="Rhea" id="RHEA:12356"/>
        <dbReference type="ChEBI" id="CHEBI:58735"/>
        <dbReference type="ChEBI" id="CHEBI:61527"/>
        <dbReference type="EC" id="5.3.1.8"/>
    </reaction>
</comment>
<comment type="cofactor">
    <cofactor evidence="2">
        <name>Zn(2+)</name>
        <dbReference type="ChEBI" id="CHEBI:29105"/>
    </cofactor>
</comment>
<proteinExistence type="inferred from homology"/>
<dbReference type="GO" id="GO:0004476">
    <property type="term" value="F:mannose-6-phosphate isomerase activity"/>
    <property type="evidence" value="ECO:0007669"/>
    <property type="project" value="UniProtKB-EC"/>
</dbReference>
<dbReference type="PANTHER" id="PTHR10309:SF0">
    <property type="entry name" value="MANNOSE-6-PHOSPHATE ISOMERASE"/>
    <property type="match status" value="1"/>
</dbReference>
<keyword evidence="10" id="KW-1185">Reference proteome</keyword>
<sequence length="400" mass="44517">MKNGVYKLKGKVMNYAWGGTSFLPGLLHISNPEQKPFAEYWMGAYRLAAAELVTPEGDLSLDSLIREHPEQFLSAQALSRFGELPYLFKVQDVKDILSIQVHPNKKEAEEGFDREEAAGVPINAPHRNYKDRNHKPEVMAALSEFWLLHGFKAQAAIEQTLEDVPEFNILLSLFRKEGLKALYRFVMEMDQVDVNAMLNSLIKRELRKKNDGELTREMPGWWVAKLFHGKNEIGNIDRAIFSIYFFNIVKINPGQGIFQGPGIPHAYMEGQCIELMANSDNVLRAGLTPKHIDVPELMKHTVFESTIPNVMNGEPVLPGETIYPCPVADFGLARIELAAGGGYENRATSLEILVVTEGGILINNSLVLKTGEAAAVLAGEDYHIRASGHCVLFKAFVPAG</sequence>
<dbReference type="CDD" id="cd07011">
    <property type="entry name" value="cupin_PMI_type_I_N"/>
    <property type="match status" value="1"/>
</dbReference>
<gene>
    <name evidence="9" type="primary">manA</name>
    <name evidence="9" type="ORF">GWC95_08285</name>
</gene>
<keyword evidence="6" id="KW-0862">Zinc</keyword>
<evidence type="ECO:0000256" key="4">
    <source>
        <dbReference type="ARBA" id="ARBA00011956"/>
    </source>
</evidence>
<keyword evidence="5" id="KW-0479">Metal-binding</keyword>
<comment type="similarity">
    <text evidence="3">Belongs to the mannose-6-phosphate isomerase type 1 family.</text>
</comment>
<evidence type="ECO:0000256" key="5">
    <source>
        <dbReference type="ARBA" id="ARBA00022723"/>
    </source>
</evidence>
<dbReference type="PANTHER" id="PTHR10309">
    <property type="entry name" value="MANNOSE-6-PHOSPHATE ISOMERASE"/>
    <property type="match status" value="1"/>
</dbReference>
<dbReference type="InterPro" id="IPR018050">
    <property type="entry name" value="Pmannose_isomerase-type1_CS"/>
</dbReference>
<dbReference type="Proteomes" id="UP000753802">
    <property type="component" value="Unassembled WGS sequence"/>
</dbReference>
<accession>A0ABW9ZS39</accession>
<dbReference type="PIRSF" id="PIRSF001480">
    <property type="entry name" value="Mannose-6-phosphate_isomerase"/>
    <property type="match status" value="1"/>
</dbReference>
<dbReference type="EC" id="5.3.1.8" evidence="4"/>
<evidence type="ECO:0000259" key="8">
    <source>
        <dbReference type="Pfam" id="PF20511"/>
    </source>
</evidence>
<protein>
    <recommendedName>
        <fullName evidence="4">mannose-6-phosphate isomerase</fullName>
        <ecNumber evidence="4">5.3.1.8</ecNumber>
    </recommendedName>
</protein>
<comment type="caution">
    <text evidence="9">The sequence shown here is derived from an EMBL/GenBank/DDBJ whole genome shotgun (WGS) entry which is preliminary data.</text>
</comment>
<evidence type="ECO:0000256" key="7">
    <source>
        <dbReference type="ARBA" id="ARBA00023235"/>
    </source>
</evidence>
<dbReference type="Pfam" id="PF20511">
    <property type="entry name" value="PMI_typeI_cat"/>
    <property type="match status" value="1"/>
</dbReference>
<keyword evidence="7 9" id="KW-0413">Isomerase</keyword>
<dbReference type="InterPro" id="IPR014710">
    <property type="entry name" value="RmlC-like_jellyroll"/>
</dbReference>
<dbReference type="PROSITE" id="PS00966">
    <property type="entry name" value="PMI_I_2"/>
    <property type="match status" value="1"/>
</dbReference>
<evidence type="ECO:0000256" key="1">
    <source>
        <dbReference type="ARBA" id="ARBA00000757"/>
    </source>
</evidence>
<dbReference type="Gene3D" id="1.10.441.10">
    <property type="entry name" value="Phosphomannose Isomerase, domain 2"/>
    <property type="match status" value="1"/>
</dbReference>
<dbReference type="PROSITE" id="PS00965">
    <property type="entry name" value="PMI_I_1"/>
    <property type="match status" value="1"/>
</dbReference>
<name>A0ABW9ZS39_9BACT</name>
<evidence type="ECO:0000256" key="2">
    <source>
        <dbReference type="ARBA" id="ARBA00001947"/>
    </source>
</evidence>
<evidence type="ECO:0000313" key="9">
    <source>
        <dbReference type="EMBL" id="NCI49916.1"/>
    </source>
</evidence>
<dbReference type="SUPFAM" id="SSF51182">
    <property type="entry name" value="RmlC-like cupins"/>
    <property type="match status" value="1"/>
</dbReference>
<dbReference type="InterPro" id="IPR016305">
    <property type="entry name" value="Mannose-6-P_Isomerase"/>
</dbReference>
<dbReference type="InterPro" id="IPR011051">
    <property type="entry name" value="RmlC_Cupin_sf"/>
</dbReference>
<evidence type="ECO:0000256" key="3">
    <source>
        <dbReference type="ARBA" id="ARBA00010772"/>
    </source>
</evidence>